<protein>
    <recommendedName>
        <fullName evidence="3">LAGLIDADG homing endonuclease</fullName>
    </recommendedName>
</protein>
<evidence type="ECO:0000313" key="2">
    <source>
        <dbReference type="Proteomes" id="UP001054837"/>
    </source>
</evidence>
<organism evidence="1 2">
    <name type="scientific">Caerostris darwini</name>
    <dbReference type="NCBI Taxonomy" id="1538125"/>
    <lineage>
        <taxon>Eukaryota</taxon>
        <taxon>Metazoa</taxon>
        <taxon>Ecdysozoa</taxon>
        <taxon>Arthropoda</taxon>
        <taxon>Chelicerata</taxon>
        <taxon>Arachnida</taxon>
        <taxon>Araneae</taxon>
        <taxon>Araneomorphae</taxon>
        <taxon>Entelegynae</taxon>
        <taxon>Araneoidea</taxon>
        <taxon>Araneidae</taxon>
        <taxon>Caerostris</taxon>
    </lineage>
</organism>
<dbReference type="Proteomes" id="UP001054837">
    <property type="component" value="Unassembled WGS sequence"/>
</dbReference>
<evidence type="ECO:0008006" key="3">
    <source>
        <dbReference type="Google" id="ProtNLM"/>
    </source>
</evidence>
<comment type="caution">
    <text evidence="1">The sequence shown here is derived from an EMBL/GenBank/DDBJ whole genome shotgun (WGS) entry which is preliminary data.</text>
</comment>
<proteinExistence type="predicted"/>
<name>A0AAV4UBE9_9ARAC</name>
<dbReference type="AlphaFoldDB" id="A0AAV4UBE9"/>
<reference evidence="1 2" key="1">
    <citation type="submission" date="2021-06" db="EMBL/GenBank/DDBJ databases">
        <title>Caerostris darwini draft genome.</title>
        <authorList>
            <person name="Kono N."/>
            <person name="Arakawa K."/>
        </authorList>
    </citation>
    <scope>NUCLEOTIDE SEQUENCE [LARGE SCALE GENOMIC DNA]</scope>
</reference>
<keyword evidence="2" id="KW-1185">Reference proteome</keyword>
<gene>
    <name evidence="1" type="ORF">CDAR_176981</name>
</gene>
<sequence length="102" mass="11885">MNKVINYGSNVVCRVTDGQIRVRERTPGCKFVRLAVAINKKFWVVEGQAKEGNVFPLLNRFDERLSSDFKHEGKLREAFFSANIKRNYISFKPFSVLNYDHQ</sequence>
<accession>A0AAV4UBE9</accession>
<dbReference type="EMBL" id="BPLQ01011044">
    <property type="protein sequence ID" value="GIY55088.1"/>
    <property type="molecule type" value="Genomic_DNA"/>
</dbReference>
<evidence type="ECO:0000313" key="1">
    <source>
        <dbReference type="EMBL" id="GIY55088.1"/>
    </source>
</evidence>